<keyword evidence="2 9" id="KW-0436">Ligase</keyword>
<protein>
    <recommendedName>
        <fullName evidence="9">ATP-dependent dethiobiotin synthetase BioD</fullName>
        <ecNumber evidence="9">6.3.3.3</ecNumber>
    </recommendedName>
    <alternativeName>
        <fullName evidence="9">DTB synthetase</fullName>
        <shortName evidence="9">DTBS</shortName>
    </alternativeName>
    <alternativeName>
        <fullName evidence="9">Dethiobiotin synthase</fullName>
    </alternativeName>
</protein>
<dbReference type="RefSeq" id="WP_085383196.1">
    <property type="nucleotide sequence ID" value="NZ_NAFJ01000078.1"/>
</dbReference>
<name>A0ABX3XB51_9BRAD</name>
<gene>
    <name evidence="9" type="primary">bioD</name>
    <name evidence="10" type="ORF">BST63_01210</name>
</gene>
<keyword evidence="5 9" id="KW-0093">Biotin biosynthesis</keyword>
<keyword evidence="11" id="KW-1185">Reference proteome</keyword>
<feature type="binding site" evidence="9">
    <location>
        <begin position="100"/>
        <end position="103"/>
    </location>
    <ligand>
        <name>ATP</name>
        <dbReference type="ChEBI" id="CHEBI:30616"/>
    </ligand>
</feature>
<keyword evidence="1 9" id="KW-0963">Cytoplasm</keyword>
<dbReference type="InterPro" id="IPR027417">
    <property type="entry name" value="P-loop_NTPase"/>
</dbReference>
<dbReference type="Gene3D" id="3.40.50.300">
    <property type="entry name" value="P-loop containing nucleotide triphosphate hydrolases"/>
    <property type="match status" value="1"/>
</dbReference>
<comment type="function">
    <text evidence="9">Catalyzes a mechanistically unusual reaction, the ATP-dependent insertion of CO2 between the N7 and N8 nitrogen atoms of 7,8-diaminopelargonic acid (DAPA, also called 7,8-diammoniononanoate) to form a ureido ring.</text>
</comment>
<dbReference type="PIRSF" id="PIRSF006755">
    <property type="entry name" value="DTB_synth"/>
    <property type="match status" value="1"/>
</dbReference>
<evidence type="ECO:0000256" key="5">
    <source>
        <dbReference type="ARBA" id="ARBA00022756"/>
    </source>
</evidence>
<comment type="pathway">
    <text evidence="9">Cofactor biosynthesis; biotin biosynthesis; biotin from 7,8-diaminononanoate: step 1/2.</text>
</comment>
<dbReference type="PANTHER" id="PTHR43210">
    <property type="entry name" value="DETHIOBIOTIN SYNTHETASE"/>
    <property type="match status" value="1"/>
</dbReference>
<dbReference type="Proteomes" id="UP000193884">
    <property type="component" value="Unassembled WGS sequence"/>
</dbReference>
<keyword evidence="6 9" id="KW-0067">ATP-binding</keyword>
<keyword evidence="3 9" id="KW-0479">Metal-binding</keyword>
<comment type="caution">
    <text evidence="10">The sequence shown here is derived from an EMBL/GenBank/DDBJ whole genome shotgun (WGS) entry which is preliminary data.</text>
</comment>
<comment type="similarity">
    <text evidence="9">Belongs to the dethiobiotin synthetase family.</text>
</comment>
<comment type="subcellular location">
    <subcellularLocation>
        <location evidence="9">Cytoplasm</location>
    </subcellularLocation>
</comment>
<accession>A0ABX3XB51</accession>
<dbReference type="EC" id="6.3.3.3" evidence="9"/>
<evidence type="ECO:0000256" key="2">
    <source>
        <dbReference type="ARBA" id="ARBA00022598"/>
    </source>
</evidence>
<evidence type="ECO:0000256" key="1">
    <source>
        <dbReference type="ARBA" id="ARBA00022490"/>
    </source>
</evidence>
<proteinExistence type="inferred from homology"/>
<dbReference type="EMBL" id="NAFK01000099">
    <property type="protein sequence ID" value="OSJ35924.1"/>
    <property type="molecule type" value="Genomic_DNA"/>
</dbReference>
<keyword evidence="7 9" id="KW-0460">Magnesium</keyword>
<evidence type="ECO:0000256" key="9">
    <source>
        <dbReference type="HAMAP-Rule" id="MF_00336"/>
    </source>
</evidence>
<dbReference type="HAMAP" id="MF_00336">
    <property type="entry name" value="BioD"/>
    <property type="match status" value="1"/>
</dbReference>
<dbReference type="PANTHER" id="PTHR43210:SF2">
    <property type="entry name" value="ATP-DEPENDENT DETHIOBIOTIN SYNTHETASE BIOD 2"/>
    <property type="match status" value="1"/>
</dbReference>
<comment type="subunit">
    <text evidence="9">Homodimer.</text>
</comment>
<organism evidence="10 11">
    <name type="scientific">Bradyrhizobium canariense</name>
    <dbReference type="NCBI Taxonomy" id="255045"/>
    <lineage>
        <taxon>Bacteria</taxon>
        <taxon>Pseudomonadati</taxon>
        <taxon>Pseudomonadota</taxon>
        <taxon>Alphaproteobacteria</taxon>
        <taxon>Hyphomicrobiales</taxon>
        <taxon>Nitrobacteraceae</taxon>
        <taxon>Bradyrhizobium</taxon>
    </lineage>
</organism>
<feature type="binding site" evidence="9">
    <location>
        <begin position="13"/>
        <end position="18"/>
    </location>
    <ligand>
        <name>ATP</name>
        <dbReference type="ChEBI" id="CHEBI:30616"/>
    </ligand>
</feature>
<comment type="catalytic activity">
    <reaction evidence="8">
        <text>(7R,8S)-8-amino-7-(carboxyamino)nonanoate + ATP = (4R,5S)-dethiobiotin + ADP + phosphate + H(+)</text>
        <dbReference type="Rhea" id="RHEA:63684"/>
        <dbReference type="ChEBI" id="CHEBI:15378"/>
        <dbReference type="ChEBI" id="CHEBI:30616"/>
        <dbReference type="ChEBI" id="CHEBI:43474"/>
        <dbReference type="ChEBI" id="CHEBI:149470"/>
        <dbReference type="ChEBI" id="CHEBI:149473"/>
        <dbReference type="ChEBI" id="CHEBI:456216"/>
    </reaction>
</comment>
<comment type="catalytic activity">
    <reaction evidence="9">
        <text>(7R,8S)-7,8-diammoniononanoate + CO2 + ATP = (4R,5S)-dethiobiotin + ADP + phosphate + 3 H(+)</text>
        <dbReference type="Rhea" id="RHEA:15805"/>
        <dbReference type="ChEBI" id="CHEBI:15378"/>
        <dbReference type="ChEBI" id="CHEBI:16526"/>
        <dbReference type="ChEBI" id="CHEBI:30616"/>
        <dbReference type="ChEBI" id="CHEBI:43474"/>
        <dbReference type="ChEBI" id="CHEBI:149469"/>
        <dbReference type="ChEBI" id="CHEBI:149473"/>
        <dbReference type="ChEBI" id="CHEBI:456216"/>
        <dbReference type="EC" id="6.3.3.3"/>
    </reaction>
</comment>
<feature type="binding site" evidence="9">
    <location>
        <position position="100"/>
    </location>
    <ligand>
        <name>Mg(2+)</name>
        <dbReference type="ChEBI" id="CHEBI:18420"/>
    </ligand>
</feature>
<feature type="binding site" evidence="9">
    <location>
        <position position="37"/>
    </location>
    <ligand>
        <name>substrate</name>
    </ligand>
</feature>
<evidence type="ECO:0000256" key="6">
    <source>
        <dbReference type="ARBA" id="ARBA00022840"/>
    </source>
</evidence>
<dbReference type="CDD" id="cd03109">
    <property type="entry name" value="DTBS"/>
    <property type="match status" value="1"/>
</dbReference>
<comment type="cofactor">
    <cofactor evidence="9">
        <name>Mg(2+)</name>
        <dbReference type="ChEBI" id="CHEBI:18420"/>
    </cofactor>
</comment>
<evidence type="ECO:0000256" key="4">
    <source>
        <dbReference type="ARBA" id="ARBA00022741"/>
    </source>
</evidence>
<sequence length="210" mass="22346">MSRCVVVAGTDTGVGKTVFSAGLADALGGAYWKPIQSGLVDGTDSETVAALGRLKSHRIFPEKWRLRTPISPHLAAQIDGIVIELEQVTPPETSLPLVIEGAGGLLVPLNFRQTFADLIATWSHPVVLCSRTSLGTINHTLLSLEAMRRRSIRVLGVVFIGAVDAGVARTISEIGSVSILGNLPPLDPLTPDALRKAFADNFDPSEFRAD</sequence>
<dbReference type="Pfam" id="PF13500">
    <property type="entry name" value="AAA_26"/>
    <property type="match status" value="1"/>
</dbReference>
<comment type="caution">
    <text evidence="9">Lacks conserved residue(s) required for the propagation of feature annotation.</text>
</comment>
<dbReference type="SUPFAM" id="SSF52540">
    <property type="entry name" value="P-loop containing nucleoside triphosphate hydrolases"/>
    <property type="match status" value="1"/>
</dbReference>
<evidence type="ECO:0000256" key="7">
    <source>
        <dbReference type="ARBA" id="ARBA00022842"/>
    </source>
</evidence>
<evidence type="ECO:0000256" key="3">
    <source>
        <dbReference type="ARBA" id="ARBA00022723"/>
    </source>
</evidence>
<evidence type="ECO:0000313" key="11">
    <source>
        <dbReference type="Proteomes" id="UP000193884"/>
    </source>
</evidence>
<evidence type="ECO:0000256" key="8">
    <source>
        <dbReference type="ARBA" id="ARBA00047386"/>
    </source>
</evidence>
<keyword evidence="4 9" id="KW-0547">Nucleotide-binding</keyword>
<feature type="active site" evidence="9">
    <location>
        <position position="33"/>
    </location>
</feature>
<dbReference type="NCBIfam" id="TIGR00347">
    <property type="entry name" value="bioD"/>
    <property type="match status" value="1"/>
</dbReference>
<feature type="binding site" evidence="9">
    <location>
        <position position="17"/>
    </location>
    <ligand>
        <name>Mg(2+)</name>
        <dbReference type="ChEBI" id="CHEBI:18420"/>
    </ligand>
</feature>
<dbReference type="InterPro" id="IPR004472">
    <property type="entry name" value="DTB_synth_BioD"/>
</dbReference>
<reference evidence="10 11" key="1">
    <citation type="submission" date="2017-03" db="EMBL/GenBank/DDBJ databases">
        <title>Whole genome sequences of fourteen strains of Bradyrhizobium canariense and one strain of Bradyrhizobium japonicum isolated from Lupinus (Papilionoideae: Genisteae) species in Algeria.</title>
        <authorList>
            <person name="Crovadore J."/>
            <person name="Chekireb D."/>
            <person name="Brachmann A."/>
            <person name="Chablais R."/>
            <person name="Cochard B."/>
            <person name="Lefort F."/>
        </authorList>
    </citation>
    <scope>NUCLEOTIDE SEQUENCE [LARGE SCALE GENOMIC DNA]</scope>
    <source>
        <strain evidence="10 11">UBMAN05</strain>
    </source>
</reference>
<evidence type="ECO:0000313" key="10">
    <source>
        <dbReference type="EMBL" id="OSJ35924.1"/>
    </source>
</evidence>